<feature type="compositionally biased region" description="Basic and acidic residues" evidence="1">
    <location>
        <begin position="458"/>
        <end position="474"/>
    </location>
</feature>
<protein>
    <submittedName>
        <fullName evidence="2">Uncharacterized protein</fullName>
    </submittedName>
</protein>
<reference evidence="2 3" key="1">
    <citation type="submission" date="2018-02" db="EMBL/GenBank/DDBJ databases">
        <title>The genomes of Aspergillus section Nigri reveals drivers in fungal speciation.</title>
        <authorList>
            <consortium name="DOE Joint Genome Institute"/>
            <person name="Vesth T.C."/>
            <person name="Nybo J."/>
            <person name="Theobald S."/>
            <person name="Brandl J."/>
            <person name="Frisvad J.C."/>
            <person name="Nielsen K.F."/>
            <person name="Lyhne E.K."/>
            <person name="Kogle M.E."/>
            <person name="Kuo A."/>
            <person name="Riley R."/>
            <person name="Clum A."/>
            <person name="Nolan M."/>
            <person name="Lipzen A."/>
            <person name="Salamov A."/>
            <person name="Henrissat B."/>
            <person name="Wiebenga A."/>
            <person name="De vries R.P."/>
            <person name="Grigoriev I.V."/>
            <person name="Mortensen U.H."/>
            <person name="Andersen M.R."/>
            <person name="Baker S.E."/>
        </authorList>
    </citation>
    <scope>NUCLEOTIDE SEQUENCE [LARGE SCALE GENOMIC DNA]</scope>
    <source>
        <strain evidence="2 3">CBS 707.79</strain>
    </source>
</reference>
<feature type="compositionally biased region" description="Low complexity" evidence="1">
    <location>
        <begin position="501"/>
        <end position="512"/>
    </location>
</feature>
<keyword evidence="3" id="KW-1185">Reference proteome</keyword>
<organism evidence="2 3">
    <name type="scientific">Aspergillus ellipticus CBS 707.79</name>
    <dbReference type="NCBI Taxonomy" id="1448320"/>
    <lineage>
        <taxon>Eukaryota</taxon>
        <taxon>Fungi</taxon>
        <taxon>Dikarya</taxon>
        <taxon>Ascomycota</taxon>
        <taxon>Pezizomycotina</taxon>
        <taxon>Eurotiomycetes</taxon>
        <taxon>Eurotiomycetidae</taxon>
        <taxon>Eurotiales</taxon>
        <taxon>Aspergillaceae</taxon>
        <taxon>Aspergillus</taxon>
        <taxon>Aspergillus subgen. Circumdati</taxon>
    </lineage>
</organism>
<accession>A0A319EEA9</accession>
<evidence type="ECO:0000256" key="1">
    <source>
        <dbReference type="SAM" id="MobiDB-lite"/>
    </source>
</evidence>
<feature type="compositionally biased region" description="Acidic residues" evidence="1">
    <location>
        <begin position="486"/>
        <end position="500"/>
    </location>
</feature>
<dbReference type="VEuPathDB" id="FungiDB:BO71DRAFT_369848"/>
<dbReference type="AlphaFoldDB" id="A0A319EEA9"/>
<sequence>MGTQAFYFVRCHGRYFVYHNQFDSYPEGLGEAIVNKVPEDPDKYQEWLQASRGVYARLVEQLKTHALPIIVQTSQEEDSPIALRERYERSFLAIDDQLELPPLQTIFPGSSPWDIDWTYILDLDREVLTVDHSLHLHLSKIPRGAAWIKYLGVDPRRRRTTSDFTPAGLVANLAWKPEINSDHLDMVRQFDIKVESPEVFHGQQDVPSAREFFLNAIFMYVHKKYRCALDASVLEWDPGCFSFREIAFSVLSIASGELSFEFVQNLDPNHQAEGYYLKWSHVCPDLNAPDNLATVLPRFLFESHLPGFRSGSAPEGRAYWLKGVLIYLTSRLDLVEAEEAAVAEAVGAGLKLGLKDFHAMVFSILDVVLLRVQKDTNAHGTVHVHRSPLMALFQFDDRNSQFTDGPRTRAPTPRVQEPSSSSYELIDSPEDMRPSPWDPEDTYTGSWSPQDEVEEREEASRTENEAPGLEHEDASNTLDEATASTESEEAVVTELQEESEPNNSSSHSIISNDTETYHDNASDPPRSTINADTAFVMVSRFFNAATSRSLEDAASGVFPNEILETVMQFSDTQTYRKLAAVSAYCQRVSTREFRLNDEYAVIGFNHDKSRFTLKNLSTGNTFQSQMNSYSSNGDELRLCPVIGMADSARRSILDSVHLYFSEAVSKAPRYTKRIEMPKREYLCHNPYLPGSQRLFNVPDHMYVGSIEESWGKYLTSIVQKDSSTRPFSTYFQLRRPKFPCLLPPRLRELILDHFNCNGLHCFIRHRHDESAEEWDLTIEHAARELHTQEIWRLADNAQVRGRPVLVAFSTRIRFFYYVHHCVEAPPIATDARPHCVEIASRCTEPEPRRRLVPLIAGGEIVDLTNKESRDEFESWIIMFCGNKGMLTEYDPFTEKQLPLIPDPSKSRHSTAAT</sequence>
<name>A0A319EEA9_9EURO</name>
<feature type="region of interest" description="Disordered" evidence="1">
    <location>
        <begin position="400"/>
        <end position="528"/>
    </location>
</feature>
<dbReference type="EMBL" id="KZ825805">
    <property type="protein sequence ID" value="PYH99108.1"/>
    <property type="molecule type" value="Genomic_DNA"/>
</dbReference>
<evidence type="ECO:0000313" key="3">
    <source>
        <dbReference type="Proteomes" id="UP000247810"/>
    </source>
</evidence>
<gene>
    <name evidence="2" type="ORF">BO71DRAFT_369848</name>
</gene>
<dbReference type="Proteomes" id="UP000247810">
    <property type="component" value="Unassembled WGS sequence"/>
</dbReference>
<proteinExistence type="predicted"/>
<dbReference type="OrthoDB" id="3938867at2759"/>
<evidence type="ECO:0000313" key="2">
    <source>
        <dbReference type="EMBL" id="PYH99108.1"/>
    </source>
</evidence>